<evidence type="ECO:0000313" key="4">
    <source>
        <dbReference type="Proteomes" id="UP000631114"/>
    </source>
</evidence>
<dbReference type="InterPro" id="IPR001810">
    <property type="entry name" value="F-box_dom"/>
</dbReference>
<dbReference type="EMBL" id="JADFTS010000001">
    <property type="protein sequence ID" value="KAF9623790.1"/>
    <property type="molecule type" value="Genomic_DNA"/>
</dbReference>
<organism evidence="3 4">
    <name type="scientific">Coptis chinensis</name>
    <dbReference type="NCBI Taxonomy" id="261450"/>
    <lineage>
        <taxon>Eukaryota</taxon>
        <taxon>Viridiplantae</taxon>
        <taxon>Streptophyta</taxon>
        <taxon>Embryophyta</taxon>
        <taxon>Tracheophyta</taxon>
        <taxon>Spermatophyta</taxon>
        <taxon>Magnoliopsida</taxon>
        <taxon>Ranunculales</taxon>
        <taxon>Ranunculaceae</taxon>
        <taxon>Coptidoideae</taxon>
        <taxon>Coptis</taxon>
    </lineage>
</organism>
<dbReference type="SUPFAM" id="SSF81383">
    <property type="entry name" value="F-box domain"/>
    <property type="match status" value="1"/>
</dbReference>
<keyword evidence="1" id="KW-0472">Membrane</keyword>
<feature type="transmembrane region" description="Helical" evidence="1">
    <location>
        <begin position="35"/>
        <end position="56"/>
    </location>
</feature>
<accession>A0A835ITY2</accession>
<protein>
    <recommendedName>
        <fullName evidence="2">F-box domain-containing protein</fullName>
    </recommendedName>
</protein>
<keyword evidence="1" id="KW-0812">Transmembrane</keyword>
<dbReference type="InterPro" id="IPR036047">
    <property type="entry name" value="F-box-like_dom_sf"/>
</dbReference>
<dbReference type="AlphaFoldDB" id="A0A835ITY2"/>
<reference evidence="3 4" key="1">
    <citation type="submission" date="2020-10" db="EMBL/GenBank/DDBJ databases">
        <title>The Coptis chinensis genome and diversification of protoberbering-type alkaloids.</title>
        <authorList>
            <person name="Wang B."/>
            <person name="Shu S."/>
            <person name="Song C."/>
            <person name="Liu Y."/>
        </authorList>
    </citation>
    <scope>NUCLEOTIDE SEQUENCE [LARGE SCALE GENOMIC DNA]</scope>
    <source>
        <strain evidence="3">HL-2020</strain>
        <tissue evidence="3">Leaf</tissue>
    </source>
</reference>
<evidence type="ECO:0000313" key="3">
    <source>
        <dbReference type="EMBL" id="KAF9623790.1"/>
    </source>
</evidence>
<dbReference type="Proteomes" id="UP000631114">
    <property type="component" value="Unassembled WGS sequence"/>
</dbReference>
<sequence length="474" mass="55196">MEASSSLTTDLQSFHLEMSAGTQCSASEGELFLTWLGFIFAMFGYFLRVMLVCVFVDWRSKYNPVAFSCRKYHSSKKKHMGEPGLNAMEVFHNDDLVGEIMLHLPPIYVLRFKMVCKKWHRIITNPSFRRRHTLYFHRYSLSRFLPSILLQDHKAANSLKAGEPLSLLLNRDDRWRAPSLIPNPAFDFVPVFEPKYRRGFVCNPLTKEYIKLPSYVPTKGSEVVKNFGMNLVFDPSKSLHYKVVAVYEIEVTTSEGFEYSSSHIVVYSSESHSWGISRRYYRVPNVSTISAGILVNDSLFWPPDGDGEYLHYYNVQLEVLVSWKLPPKSPVCKYRSWHYLGGLVDKVYLIEQICTYESWHGYRYIRYIGYEVRIDLSMMAESFSFVIEPSRYKDATEQIMFPWFRAICIHRLGEQVFLFIGIDCMIYSINISQPQCVIKKVGLVSHLVQYSDGSRMFSREWDVIPYSNSLFPLQ</sequence>
<dbReference type="PANTHER" id="PTHR31672">
    <property type="entry name" value="BNACNNG10540D PROTEIN"/>
    <property type="match status" value="1"/>
</dbReference>
<keyword evidence="1" id="KW-1133">Transmembrane helix</keyword>
<gene>
    <name evidence="3" type="ORF">IFM89_005297</name>
</gene>
<dbReference type="SMART" id="SM00256">
    <property type="entry name" value="FBOX"/>
    <property type="match status" value="1"/>
</dbReference>
<keyword evidence="4" id="KW-1185">Reference proteome</keyword>
<comment type="caution">
    <text evidence="3">The sequence shown here is derived from an EMBL/GenBank/DDBJ whole genome shotgun (WGS) entry which is preliminary data.</text>
</comment>
<dbReference type="InterPro" id="IPR050796">
    <property type="entry name" value="SCF_F-box_component"/>
</dbReference>
<evidence type="ECO:0000256" key="1">
    <source>
        <dbReference type="SAM" id="Phobius"/>
    </source>
</evidence>
<name>A0A835ITY2_9MAGN</name>
<dbReference type="OrthoDB" id="1138364at2759"/>
<dbReference type="Pfam" id="PF00646">
    <property type="entry name" value="F-box"/>
    <property type="match status" value="1"/>
</dbReference>
<evidence type="ECO:0000259" key="2">
    <source>
        <dbReference type="SMART" id="SM00256"/>
    </source>
</evidence>
<proteinExistence type="predicted"/>
<feature type="domain" description="F-box" evidence="2">
    <location>
        <begin position="92"/>
        <end position="132"/>
    </location>
</feature>